<dbReference type="InterPro" id="IPR011141">
    <property type="entry name" value="Polyketide_synthase_type-III"/>
</dbReference>
<evidence type="ECO:0000313" key="4">
    <source>
        <dbReference type="Proteomes" id="UP000324897"/>
    </source>
</evidence>
<dbReference type="PANTHER" id="PTHR11877:SF106">
    <property type="entry name" value="BISDEMETHOXYCURCUMIN SYNTHASE"/>
    <property type="match status" value="1"/>
</dbReference>
<organism evidence="3 4">
    <name type="scientific">Eragrostis curvula</name>
    <name type="common">weeping love grass</name>
    <dbReference type="NCBI Taxonomy" id="38414"/>
    <lineage>
        <taxon>Eukaryota</taxon>
        <taxon>Viridiplantae</taxon>
        <taxon>Streptophyta</taxon>
        <taxon>Embryophyta</taxon>
        <taxon>Tracheophyta</taxon>
        <taxon>Spermatophyta</taxon>
        <taxon>Magnoliopsida</taxon>
        <taxon>Liliopsida</taxon>
        <taxon>Poales</taxon>
        <taxon>Poaceae</taxon>
        <taxon>PACMAD clade</taxon>
        <taxon>Chloridoideae</taxon>
        <taxon>Eragrostideae</taxon>
        <taxon>Eragrostidinae</taxon>
        <taxon>Eragrostis</taxon>
    </lineage>
</organism>
<feature type="non-terminal residue" evidence="3">
    <location>
        <position position="1"/>
    </location>
</feature>
<sequence length="221" mass="23885">MGSIPATIHEIRCAQRAYGPAAVLAIGNSSPENCFLQDDYLDFYLRFTKCEHLTDIKHKLRTLSEKCGTKKRFFHHTEDLLSAHLEFLDPASASLDARLDIVSKAIPELAASAAKKAIAEWGKEATDITHLVVTTNSGAHVPGVDFNLIPLLGLKPSVRRTMLYLNGCFAGGAAMRLAKDLAENNRGARVLVVSADLTIMLFRGPKDGGLQSVPNGSNSAN</sequence>
<dbReference type="EMBL" id="RWGY01000007">
    <property type="protein sequence ID" value="TVU39038.1"/>
    <property type="molecule type" value="Genomic_DNA"/>
</dbReference>
<evidence type="ECO:0000256" key="1">
    <source>
        <dbReference type="ARBA" id="ARBA00005531"/>
    </source>
</evidence>
<dbReference type="FunFam" id="3.40.47.10:FF:000025">
    <property type="entry name" value="Chalcone synthase 2"/>
    <property type="match status" value="1"/>
</dbReference>
<dbReference type="Pfam" id="PF00195">
    <property type="entry name" value="Chal_sti_synt_N"/>
    <property type="match status" value="1"/>
</dbReference>
<dbReference type="GO" id="GO:0030639">
    <property type="term" value="P:polyketide biosynthetic process"/>
    <property type="evidence" value="ECO:0007669"/>
    <property type="project" value="TreeGrafter"/>
</dbReference>
<dbReference type="SUPFAM" id="SSF53901">
    <property type="entry name" value="Thiolase-like"/>
    <property type="match status" value="1"/>
</dbReference>
<comment type="caution">
    <text evidence="3">The sequence shown here is derived from an EMBL/GenBank/DDBJ whole genome shotgun (WGS) entry which is preliminary data.</text>
</comment>
<comment type="similarity">
    <text evidence="1">Belongs to the thiolase-like superfamily. Chalcone/stilbene synthases family.</text>
</comment>
<name>A0A5J9VT61_9POAL</name>
<feature type="domain" description="Chalcone/stilbene synthase N-terminal" evidence="2">
    <location>
        <begin position="10"/>
        <end position="212"/>
    </location>
</feature>
<protein>
    <recommendedName>
        <fullName evidence="2">Chalcone/stilbene synthase N-terminal domain-containing protein</fullName>
    </recommendedName>
</protein>
<dbReference type="InterPro" id="IPR016039">
    <property type="entry name" value="Thiolase-like"/>
</dbReference>
<dbReference type="PANTHER" id="PTHR11877">
    <property type="entry name" value="HYDROXYMETHYLGLUTARYL-COA SYNTHASE"/>
    <property type="match status" value="1"/>
</dbReference>
<evidence type="ECO:0000259" key="2">
    <source>
        <dbReference type="Pfam" id="PF00195"/>
    </source>
</evidence>
<accession>A0A5J9VT61</accession>
<dbReference type="InterPro" id="IPR001099">
    <property type="entry name" value="Chalcone/stilbene_synt_N"/>
</dbReference>
<reference evidence="3 4" key="1">
    <citation type="journal article" date="2019" name="Sci. Rep.">
        <title>A high-quality genome of Eragrostis curvula grass provides insights into Poaceae evolution and supports new strategies to enhance forage quality.</title>
        <authorList>
            <person name="Carballo J."/>
            <person name="Santos B.A.C.M."/>
            <person name="Zappacosta D."/>
            <person name="Garbus I."/>
            <person name="Selva J.P."/>
            <person name="Gallo C.A."/>
            <person name="Diaz A."/>
            <person name="Albertini E."/>
            <person name="Caccamo M."/>
            <person name="Echenique V."/>
        </authorList>
    </citation>
    <scope>NUCLEOTIDE SEQUENCE [LARGE SCALE GENOMIC DNA]</scope>
    <source>
        <strain evidence="4">cv. Victoria</strain>
        <tissue evidence="3">Leaf</tissue>
    </source>
</reference>
<gene>
    <name evidence="3" type="ORF">EJB05_12440</name>
</gene>
<dbReference type="GO" id="GO:0016747">
    <property type="term" value="F:acyltransferase activity, transferring groups other than amino-acyl groups"/>
    <property type="evidence" value="ECO:0007669"/>
    <property type="project" value="InterPro"/>
</dbReference>
<dbReference type="OrthoDB" id="1500228at2759"/>
<proteinExistence type="inferred from homology"/>
<dbReference type="AlphaFoldDB" id="A0A5J9VT61"/>
<dbReference type="Gramene" id="TVU39038">
    <property type="protein sequence ID" value="TVU39038"/>
    <property type="gene ID" value="EJB05_12440"/>
</dbReference>
<dbReference type="Gene3D" id="3.40.47.10">
    <property type="match status" value="1"/>
</dbReference>
<keyword evidence="4" id="KW-1185">Reference proteome</keyword>
<dbReference type="Proteomes" id="UP000324897">
    <property type="component" value="Chromosome 4"/>
</dbReference>
<evidence type="ECO:0000313" key="3">
    <source>
        <dbReference type="EMBL" id="TVU39038.1"/>
    </source>
</evidence>